<dbReference type="InterPro" id="IPR001296">
    <property type="entry name" value="Glyco_trans_1"/>
</dbReference>
<dbReference type="PANTHER" id="PTHR46401">
    <property type="entry name" value="GLYCOSYLTRANSFERASE WBBK-RELATED"/>
    <property type="match status" value="1"/>
</dbReference>
<evidence type="ECO:0000313" key="3">
    <source>
        <dbReference type="EMBL" id="KKD39254.1"/>
    </source>
</evidence>
<proteinExistence type="predicted"/>
<dbReference type="Gene3D" id="3.40.50.2000">
    <property type="entry name" value="Glycogen Phosphorylase B"/>
    <property type="match status" value="1"/>
</dbReference>
<dbReference type="PANTHER" id="PTHR46401:SF2">
    <property type="entry name" value="GLYCOSYLTRANSFERASE WBBK-RELATED"/>
    <property type="match status" value="1"/>
</dbReference>
<dbReference type="GO" id="GO:0016757">
    <property type="term" value="F:glycosyltransferase activity"/>
    <property type="evidence" value="ECO:0007669"/>
    <property type="project" value="InterPro"/>
</dbReference>
<sequence length="402" mass="46075">MLFDLSVKGHHPIYIQHLIQYWHKQSFSGQLNVVVSPRFFEEHRNVVDWAATHSPSQINFVGISPEEEAALNSRKSKIKRSLRNFQEWEIFGKYAEKLAATHALIMYFDTCEFPLALGRPSPCSFSGIYFRPTFHYPQELTNYSPTQQERWQQWREKLLLSRILRHPKLQNLFCLDPFAINHLNRFNTHVKAIHLPDPVELIEPENSPCSLLREELGIDPERNIFLLFGALTQRKGIYQLLDAIARLSPELNQKICLLLVGESNIATSLDPKIAQLCQDKPVQIIRRYEFISDEEIPAYFNLADVVLAPYQRHVGMSGILLLAAAAAKPVLSSNYGLMGEMVKRYQLGLTVDSTMPSAIAEGLIRFLQEDSDKLCDRLQMRSFAQQNSAQAFAELISKHILI</sequence>
<reference evidence="3 5" key="1">
    <citation type="submission" date="2015-06" db="EMBL/GenBank/DDBJ databases">
        <title>Draft genome assembly of filamentous brackish cyanobacterium Limnoraphis robusta strain CS-951.</title>
        <authorList>
            <person name="Willis A."/>
            <person name="Parks M."/>
            <person name="Burford M.A."/>
        </authorList>
    </citation>
    <scope>NUCLEOTIDE SEQUENCE [LARGE SCALE GENOMIC DNA]</scope>
    <source>
        <strain evidence="3 5">CS-951</strain>
    </source>
</reference>
<dbReference type="Proteomes" id="UP000033607">
    <property type="component" value="Unassembled WGS sequence"/>
</dbReference>
<evidence type="ECO:0000259" key="2">
    <source>
        <dbReference type="Pfam" id="PF00534"/>
    </source>
</evidence>
<dbReference type="OrthoDB" id="7826001at2"/>
<accession>A0A0F5YK13</accession>
<evidence type="ECO:0000313" key="4">
    <source>
        <dbReference type="EMBL" id="KMW70373.1"/>
    </source>
</evidence>
<dbReference type="EMBL" id="LATL02000191">
    <property type="protein sequence ID" value="KMW70373.1"/>
    <property type="molecule type" value="Genomic_DNA"/>
</dbReference>
<dbReference type="Pfam" id="PF00534">
    <property type="entry name" value="Glycos_transf_1"/>
    <property type="match status" value="1"/>
</dbReference>
<keyword evidence="1 3" id="KW-0808">Transferase</keyword>
<comment type="caution">
    <text evidence="3">The sequence shown here is derived from an EMBL/GenBank/DDBJ whole genome shotgun (WGS) entry which is preliminary data.</text>
</comment>
<dbReference type="AlphaFoldDB" id="A0A0F5YK13"/>
<protein>
    <submittedName>
        <fullName evidence="3">Glycosyl transferase family 1</fullName>
    </submittedName>
</protein>
<gene>
    <name evidence="3" type="ORF">WN50_04430</name>
    <name evidence="4" type="ORF">WN50_35840</name>
</gene>
<dbReference type="PATRIC" id="fig|1637645.4.peg.208"/>
<evidence type="ECO:0000256" key="1">
    <source>
        <dbReference type="ARBA" id="ARBA00022679"/>
    </source>
</evidence>
<name>A0A0F5YK13_9CYAN</name>
<evidence type="ECO:0000313" key="5">
    <source>
        <dbReference type="Proteomes" id="UP000033607"/>
    </source>
</evidence>
<organism evidence="3 5">
    <name type="scientific">Limnoraphis robusta CS-951</name>
    <dbReference type="NCBI Taxonomy" id="1637645"/>
    <lineage>
        <taxon>Bacteria</taxon>
        <taxon>Bacillati</taxon>
        <taxon>Cyanobacteriota</taxon>
        <taxon>Cyanophyceae</taxon>
        <taxon>Oscillatoriophycideae</taxon>
        <taxon>Oscillatoriales</taxon>
        <taxon>Sirenicapillariaceae</taxon>
        <taxon>Limnoraphis</taxon>
    </lineage>
</organism>
<dbReference type="SUPFAM" id="SSF53756">
    <property type="entry name" value="UDP-Glycosyltransferase/glycogen phosphorylase"/>
    <property type="match status" value="1"/>
</dbReference>
<dbReference type="EMBL" id="LATL02000011">
    <property type="protein sequence ID" value="KKD39254.1"/>
    <property type="molecule type" value="Genomic_DNA"/>
</dbReference>
<feature type="domain" description="Glycosyl transferase family 1" evidence="2">
    <location>
        <begin position="213"/>
        <end position="378"/>
    </location>
</feature>